<organism evidence="1 2">
    <name type="scientific">Nosema bombycis (strain CQ1 / CVCC 102059)</name>
    <name type="common">Microsporidian parasite</name>
    <name type="synonym">Pebrine of silkworm</name>
    <dbReference type="NCBI Taxonomy" id="578461"/>
    <lineage>
        <taxon>Eukaryota</taxon>
        <taxon>Fungi</taxon>
        <taxon>Fungi incertae sedis</taxon>
        <taxon>Microsporidia</taxon>
        <taxon>Nosematidae</taxon>
        <taxon>Nosema</taxon>
    </lineage>
</organism>
<keyword evidence="2" id="KW-1185">Reference proteome</keyword>
<dbReference type="AlphaFoldDB" id="R0KR11"/>
<proteinExistence type="predicted"/>
<dbReference type="Proteomes" id="UP000016927">
    <property type="component" value="Unassembled WGS sequence"/>
</dbReference>
<sequence>MYLNKKKNVEVRGEGCSKSEFMQRGRSSSIYAKHIYAWQIGDRNMYYLALLMN</sequence>
<protein>
    <submittedName>
        <fullName evidence="1">Uncharacterized protein</fullName>
    </submittedName>
</protein>
<dbReference type="EMBL" id="KB909294">
    <property type="protein sequence ID" value="EOB12652.1"/>
    <property type="molecule type" value="Genomic_DNA"/>
</dbReference>
<dbReference type="VEuPathDB" id="MicrosporidiaDB:NBO_386g0009"/>
<accession>R0KR11</accession>
<reference evidence="1 2" key="1">
    <citation type="journal article" date="2013" name="BMC Genomics">
        <title>Comparative genomics of parasitic silkworm microsporidia reveal an association between genome expansion and host adaptation.</title>
        <authorList>
            <person name="Pan G."/>
            <person name="Xu J."/>
            <person name="Li T."/>
            <person name="Xia Q."/>
            <person name="Liu S.L."/>
            <person name="Zhang G."/>
            <person name="Li S."/>
            <person name="Li C."/>
            <person name="Liu H."/>
            <person name="Yang L."/>
            <person name="Liu T."/>
            <person name="Zhang X."/>
            <person name="Wu Z."/>
            <person name="Fan W."/>
            <person name="Dang X."/>
            <person name="Xiang H."/>
            <person name="Tao M."/>
            <person name="Li Y."/>
            <person name="Hu J."/>
            <person name="Li Z."/>
            <person name="Lin L."/>
            <person name="Luo J."/>
            <person name="Geng L."/>
            <person name="Wang L."/>
            <person name="Long M."/>
            <person name="Wan Y."/>
            <person name="He N."/>
            <person name="Zhang Z."/>
            <person name="Lu C."/>
            <person name="Keeling P.J."/>
            <person name="Wang J."/>
            <person name="Xiang Z."/>
            <person name="Zhou Z."/>
        </authorList>
    </citation>
    <scope>NUCLEOTIDE SEQUENCE [LARGE SCALE GENOMIC DNA]</scope>
    <source>
        <strain evidence="2">CQ1 / CVCC 102059</strain>
    </source>
</reference>
<gene>
    <name evidence="1" type="ORF">NBO_386g0009</name>
</gene>
<dbReference type="HOGENOM" id="CLU_3069286_0_0_1"/>
<evidence type="ECO:0000313" key="1">
    <source>
        <dbReference type="EMBL" id="EOB12652.1"/>
    </source>
</evidence>
<name>R0KR11_NOSB1</name>
<evidence type="ECO:0000313" key="2">
    <source>
        <dbReference type="Proteomes" id="UP000016927"/>
    </source>
</evidence>